<evidence type="ECO:0000313" key="9">
    <source>
        <dbReference type="EMBL" id="PKI53073.1"/>
    </source>
</evidence>
<feature type="domain" description="ABC transporter family G" evidence="8">
    <location>
        <begin position="113"/>
        <end position="162"/>
    </location>
</feature>
<feature type="domain" description="ABC-2 type transporter transmembrane" evidence="7">
    <location>
        <begin position="204"/>
        <end position="337"/>
    </location>
</feature>
<dbReference type="GO" id="GO:0005886">
    <property type="term" value="C:plasma membrane"/>
    <property type="evidence" value="ECO:0007669"/>
    <property type="project" value="UniProtKB-ARBA"/>
</dbReference>
<dbReference type="PANTHER" id="PTHR19241">
    <property type="entry name" value="ATP-BINDING CASSETTE TRANSPORTER"/>
    <property type="match status" value="1"/>
</dbReference>
<evidence type="ECO:0000256" key="4">
    <source>
        <dbReference type="ARBA" id="ARBA00022989"/>
    </source>
</evidence>
<evidence type="ECO:0000256" key="1">
    <source>
        <dbReference type="ARBA" id="ARBA00004141"/>
    </source>
</evidence>
<dbReference type="Pfam" id="PF19055">
    <property type="entry name" value="ABC2_membrane_7"/>
    <property type="match status" value="1"/>
</dbReference>
<keyword evidence="2" id="KW-0813">Transport</keyword>
<dbReference type="Proteomes" id="UP000233551">
    <property type="component" value="Unassembled WGS sequence"/>
</dbReference>
<organism evidence="9 10">
    <name type="scientific">Punica granatum</name>
    <name type="common">Pomegranate</name>
    <dbReference type="NCBI Taxonomy" id="22663"/>
    <lineage>
        <taxon>Eukaryota</taxon>
        <taxon>Viridiplantae</taxon>
        <taxon>Streptophyta</taxon>
        <taxon>Embryophyta</taxon>
        <taxon>Tracheophyta</taxon>
        <taxon>Spermatophyta</taxon>
        <taxon>Magnoliopsida</taxon>
        <taxon>eudicotyledons</taxon>
        <taxon>Gunneridae</taxon>
        <taxon>Pentapetalae</taxon>
        <taxon>rosids</taxon>
        <taxon>malvids</taxon>
        <taxon>Myrtales</taxon>
        <taxon>Lythraceae</taxon>
        <taxon>Punica</taxon>
    </lineage>
</organism>
<comment type="subcellular location">
    <subcellularLocation>
        <location evidence="1">Membrane</location>
        <topology evidence="1">Multi-pass membrane protein</topology>
    </subcellularLocation>
</comment>
<name>A0A2I0JAP6_PUNGR</name>
<evidence type="ECO:0000259" key="7">
    <source>
        <dbReference type="Pfam" id="PF01061"/>
    </source>
</evidence>
<evidence type="ECO:0000256" key="5">
    <source>
        <dbReference type="ARBA" id="ARBA00023136"/>
    </source>
</evidence>
<dbReference type="InterPro" id="IPR013525">
    <property type="entry name" value="ABC2_TM"/>
</dbReference>
<dbReference type="Gene3D" id="3.40.50.300">
    <property type="entry name" value="P-loop containing nucleotide triphosphate hydrolases"/>
    <property type="match status" value="1"/>
</dbReference>
<dbReference type="STRING" id="22663.A0A2I0JAP6"/>
<keyword evidence="3 6" id="KW-0812">Transmembrane</keyword>
<sequence length="358" mass="40459">MMEVSRREKEAGIVPDPDVDTYMKRTLQTDYILKILGLDICADTLVGDALRRGISGGQKKRLTTGEIIVGPNRALFMDEITNGLDSSTAFQVVVCLQQLAHITDATILISLLQPAPETFNLFDDVVLMAEGKIIYHGSRDHVIKFFEDCGFKCPERKGVADFLWEESSFGMRLEEELSSLFDKSQCHKNALSFSRSPSLSKWQLLRACMSRELLLMRRNSFLYVFKTCQFVIAASVMMTVFLRTRMTIDFYHANYYMGALYYTLVSQLVDGLPELSMTVSRLTVFYEQKELRFYPAWAYAIPASILKIPVSLLQSLVWTSLTYYVVGYTPEVGSICACVAQVGFLGLSGNLWADRTLC</sequence>
<keyword evidence="5 6" id="KW-0472">Membrane</keyword>
<dbReference type="SUPFAM" id="SSF52540">
    <property type="entry name" value="P-loop containing nucleoside triphosphate hydrolases"/>
    <property type="match status" value="1"/>
</dbReference>
<protein>
    <recommendedName>
        <fullName evidence="11">ABC transporter family G domain-containing protein</fullName>
    </recommendedName>
</protein>
<evidence type="ECO:0000259" key="8">
    <source>
        <dbReference type="Pfam" id="PF19055"/>
    </source>
</evidence>
<dbReference type="InterPro" id="IPR027417">
    <property type="entry name" value="P-loop_NTPase"/>
</dbReference>
<accession>A0A2I0JAP6</accession>
<dbReference type="EMBL" id="PGOL01001886">
    <property type="protein sequence ID" value="PKI53073.1"/>
    <property type="molecule type" value="Genomic_DNA"/>
</dbReference>
<evidence type="ECO:0008006" key="11">
    <source>
        <dbReference type="Google" id="ProtNLM"/>
    </source>
</evidence>
<comment type="caution">
    <text evidence="9">The sequence shown here is derived from an EMBL/GenBank/DDBJ whole genome shotgun (WGS) entry which is preliminary data.</text>
</comment>
<gene>
    <name evidence="9" type="ORF">CRG98_026534</name>
</gene>
<dbReference type="InterPro" id="IPR043926">
    <property type="entry name" value="ABCG_dom"/>
</dbReference>
<feature type="transmembrane region" description="Helical" evidence="6">
    <location>
        <begin position="221"/>
        <end position="241"/>
    </location>
</feature>
<keyword evidence="10" id="KW-1185">Reference proteome</keyword>
<evidence type="ECO:0000256" key="3">
    <source>
        <dbReference type="ARBA" id="ARBA00022692"/>
    </source>
</evidence>
<evidence type="ECO:0000256" key="2">
    <source>
        <dbReference type="ARBA" id="ARBA00022448"/>
    </source>
</evidence>
<reference evidence="9 10" key="1">
    <citation type="submission" date="2017-11" db="EMBL/GenBank/DDBJ databases">
        <title>De-novo sequencing of pomegranate (Punica granatum L.) genome.</title>
        <authorList>
            <person name="Akparov Z."/>
            <person name="Amiraslanov A."/>
            <person name="Hajiyeva S."/>
            <person name="Abbasov M."/>
            <person name="Kaur K."/>
            <person name="Hamwieh A."/>
            <person name="Solovyev V."/>
            <person name="Salamov A."/>
            <person name="Braich B."/>
            <person name="Kosarev P."/>
            <person name="Mahmoud A."/>
            <person name="Hajiyev E."/>
            <person name="Babayeva S."/>
            <person name="Izzatullayeva V."/>
            <person name="Mammadov A."/>
            <person name="Mammadov A."/>
            <person name="Sharifova S."/>
            <person name="Ojaghi J."/>
            <person name="Eynullazada K."/>
            <person name="Bayramov B."/>
            <person name="Abdulazimova A."/>
            <person name="Shahmuradov I."/>
        </authorList>
    </citation>
    <scope>NUCLEOTIDE SEQUENCE [LARGE SCALE GENOMIC DNA]</scope>
    <source>
        <strain evidence="10">cv. AG2017</strain>
        <tissue evidence="9">Leaf</tissue>
    </source>
</reference>
<dbReference type="Pfam" id="PF01061">
    <property type="entry name" value="ABC2_membrane"/>
    <property type="match status" value="1"/>
</dbReference>
<evidence type="ECO:0000256" key="6">
    <source>
        <dbReference type="SAM" id="Phobius"/>
    </source>
</evidence>
<proteinExistence type="predicted"/>
<evidence type="ECO:0000313" key="10">
    <source>
        <dbReference type="Proteomes" id="UP000233551"/>
    </source>
</evidence>
<keyword evidence="4 6" id="KW-1133">Transmembrane helix</keyword>
<dbReference type="GO" id="GO:0140359">
    <property type="term" value="F:ABC-type transporter activity"/>
    <property type="evidence" value="ECO:0007669"/>
    <property type="project" value="InterPro"/>
</dbReference>
<dbReference type="AlphaFoldDB" id="A0A2I0JAP6"/>